<name>A0A7Y9FN88_9SPHN</name>
<dbReference type="PANTHER" id="PTHR30492:SF0">
    <property type="entry name" value="METHYLGLYOXAL SYNTHASE"/>
    <property type="match status" value="1"/>
</dbReference>
<dbReference type="InterPro" id="IPR004363">
    <property type="entry name" value="Methylgl_synth"/>
</dbReference>
<reference evidence="2 3" key="1">
    <citation type="submission" date="2020-07" db="EMBL/GenBank/DDBJ databases">
        <authorList>
            <person name="Partida-Martinez L."/>
            <person name="Huntemann M."/>
            <person name="Clum A."/>
            <person name="Wang J."/>
            <person name="Palaniappan K."/>
            <person name="Ritter S."/>
            <person name="Chen I.-M."/>
            <person name="Stamatis D."/>
            <person name="Reddy T."/>
            <person name="O'Malley R."/>
            <person name="Daum C."/>
            <person name="Shapiro N."/>
            <person name="Ivanova N."/>
            <person name="Kyrpides N."/>
            <person name="Woyke T."/>
        </authorList>
    </citation>
    <scope>NUCLEOTIDE SEQUENCE [LARGE SCALE GENOMIC DNA]</scope>
    <source>
        <strain evidence="2 3">AS2.3</strain>
    </source>
</reference>
<gene>
    <name evidence="2" type="ORF">HD841_001817</name>
</gene>
<dbReference type="Pfam" id="PF19279">
    <property type="entry name" value="YegS_C"/>
    <property type="match status" value="1"/>
</dbReference>
<keyword evidence="3" id="KW-1185">Reference proteome</keyword>
<dbReference type="GO" id="GO:0008929">
    <property type="term" value="F:methylglyoxal synthase activity"/>
    <property type="evidence" value="ECO:0007669"/>
    <property type="project" value="InterPro"/>
</dbReference>
<dbReference type="GO" id="GO:0005524">
    <property type="term" value="F:ATP binding"/>
    <property type="evidence" value="ECO:0007669"/>
    <property type="project" value="InterPro"/>
</dbReference>
<keyword evidence="2" id="KW-0418">Kinase</keyword>
<dbReference type="InterPro" id="IPR016064">
    <property type="entry name" value="NAD/diacylglycerol_kinase_sf"/>
</dbReference>
<dbReference type="RefSeq" id="WP_179508507.1">
    <property type="nucleotide sequence ID" value="NZ_JACCBY010000002.1"/>
</dbReference>
<dbReference type="NCBIfam" id="TIGR00147">
    <property type="entry name" value="YegS/Rv2252/BmrU family lipid kinase"/>
    <property type="match status" value="1"/>
</dbReference>
<dbReference type="SMART" id="SM00046">
    <property type="entry name" value="DAGKc"/>
    <property type="match status" value="1"/>
</dbReference>
<dbReference type="Gene3D" id="3.40.50.10330">
    <property type="entry name" value="Probable inorganic polyphosphate/atp-NAD kinase, domain 1"/>
    <property type="match status" value="1"/>
</dbReference>
<dbReference type="InterPro" id="IPR017438">
    <property type="entry name" value="ATP-NAD_kinase_N"/>
</dbReference>
<comment type="caution">
    <text evidence="2">The sequence shown here is derived from an EMBL/GenBank/DDBJ whole genome shotgun (WGS) entry which is preliminary data.</text>
</comment>
<dbReference type="InterPro" id="IPR005218">
    <property type="entry name" value="Diacylglycerol/lipid_kinase"/>
</dbReference>
<dbReference type="InterPro" id="IPR001206">
    <property type="entry name" value="Diacylglycerol_kinase_cat_dom"/>
</dbReference>
<evidence type="ECO:0000259" key="1">
    <source>
        <dbReference type="PROSITE" id="PS50146"/>
    </source>
</evidence>
<organism evidence="2 3">
    <name type="scientific">Sphingomonas melonis</name>
    <dbReference type="NCBI Taxonomy" id="152682"/>
    <lineage>
        <taxon>Bacteria</taxon>
        <taxon>Pseudomonadati</taxon>
        <taxon>Pseudomonadota</taxon>
        <taxon>Alphaproteobacteria</taxon>
        <taxon>Sphingomonadales</taxon>
        <taxon>Sphingomonadaceae</taxon>
        <taxon>Sphingomonas</taxon>
    </lineage>
</organism>
<evidence type="ECO:0000313" key="3">
    <source>
        <dbReference type="Proteomes" id="UP000517753"/>
    </source>
</evidence>
<sequence>MTQFTSAALIVNAKSRRGQALFERACKALSGLPYPVDAHAVENPDDLVETVRNALAKKPQLVILGGGDGTISGLVDLLVGQNVVLGVLPLGTANSFARTLGLPLDIEGAIEAIRTGVPKRIDLGKIDGDYFANCAAMGISPQIAETVPHGLKKVLGRIGYLGWASWQFARFKPFILTVDDGTEAKTMRVVEVRISNGPYHGGTWLVDEASINSGEIVVQAVTGRYKRTLVKNWAASFFGHESRHQDTVTFSGKSLRIETKPSLPISIDGEVLAYTPVTAQVAPGVIEVMVPAAAAG</sequence>
<evidence type="ECO:0000313" key="2">
    <source>
        <dbReference type="EMBL" id="NYD90037.1"/>
    </source>
</evidence>
<dbReference type="GO" id="GO:0019242">
    <property type="term" value="P:methylglyoxal biosynthetic process"/>
    <property type="evidence" value="ECO:0007669"/>
    <property type="project" value="InterPro"/>
</dbReference>
<dbReference type="GO" id="GO:0005829">
    <property type="term" value="C:cytosol"/>
    <property type="evidence" value="ECO:0007669"/>
    <property type="project" value="TreeGrafter"/>
</dbReference>
<accession>A0A7Y9FN88</accession>
<feature type="domain" description="DAGKc" evidence="1">
    <location>
        <begin position="2"/>
        <end position="130"/>
    </location>
</feature>
<dbReference type="Gene3D" id="2.60.200.40">
    <property type="match status" value="1"/>
</dbReference>
<dbReference type="EMBL" id="JACCBY010000002">
    <property type="protein sequence ID" value="NYD90037.1"/>
    <property type="molecule type" value="Genomic_DNA"/>
</dbReference>
<dbReference type="Proteomes" id="UP000517753">
    <property type="component" value="Unassembled WGS sequence"/>
</dbReference>
<dbReference type="InterPro" id="IPR045540">
    <property type="entry name" value="YegS/DAGK_C"/>
</dbReference>
<reference evidence="2 3" key="2">
    <citation type="submission" date="2020-08" db="EMBL/GenBank/DDBJ databases">
        <title>The Agave Microbiome: Exploring the role of microbial communities in plant adaptations to desert environments.</title>
        <authorList>
            <person name="Partida-Martinez L.P."/>
        </authorList>
    </citation>
    <scope>NUCLEOTIDE SEQUENCE [LARGE SCALE GENOMIC DNA]</scope>
    <source>
        <strain evidence="2 3">AS2.3</strain>
    </source>
</reference>
<keyword evidence="2" id="KW-0808">Transferase</keyword>
<dbReference type="AlphaFoldDB" id="A0A7Y9FN88"/>
<dbReference type="GO" id="GO:0008654">
    <property type="term" value="P:phospholipid biosynthetic process"/>
    <property type="evidence" value="ECO:0007669"/>
    <property type="project" value="InterPro"/>
</dbReference>
<dbReference type="SUPFAM" id="SSF111331">
    <property type="entry name" value="NAD kinase/diacylglycerol kinase-like"/>
    <property type="match status" value="1"/>
</dbReference>
<proteinExistence type="predicted"/>
<dbReference type="GO" id="GO:0016301">
    <property type="term" value="F:kinase activity"/>
    <property type="evidence" value="ECO:0007669"/>
    <property type="project" value="UniProtKB-KW"/>
</dbReference>
<protein>
    <submittedName>
        <fullName evidence="2">YegS/Rv2252/BmrU family lipid kinase</fullName>
    </submittedName>
</protein>
<dbReference type="PROSITE" id="PS50146">
    <property type="entry name" value="DAGK"/>
    <property type="match status" value="1"/>
</dbReference>
<dbReference type="PANTHER" id="PTHR30492">
    <property type="entry name" value="METHYLGLYOXAL SYNTHASE"/>
    <property type="match status" value="1"/>
</dbReference>
<dbReference type="Pfam" id="PF00781">
    <property type="entry name" value="DAGK_cat"/>
    <property type="match status" value="1"/>
</dbReference>